<evidence type="ECO:0000256" key="1">
    <source>
        <dbReference type="ARBA" id="ARBA00010211"/>
    </source>
</evidence>
<sequence>VELAVSLGDDLAPTKAAVAIDMTARDVQASLSSEGKPWTLAKSFPASCPYTPAFNLTDQICLQELTLVLQVNGTERQRSSTGLMIFPVATIIDYLKRYFPVEPDDLVLTGTPAGVGQLQPGDVVCAWVEDQRGTVLSKGTWHCVAS</sequence>
<evidence type="ECO:0000313" key="4">
    <source>
        <dbReference type="EMBL" id="KAF5840993.1"/>
    </source>
</evidence>
<comment type="caution">
    <text evidence="4">The sequence shown here is derived from an EMBL/GenBank/DDBJ whole genome shotgun (WGS) entry which is preliminary data.</text>
</comment>
<dbReference type="Pfam" id="PF01557">
    <property type="entry name" value="FAA_hydrolase"/>
    <property type="match status" value="1"/>
</dbReference>
<evidence type="ECO:0000259" key="3">
    <source>
        <dbReference type="Pfam" id="PF01557"/>
    </source>
</evidence>
<protein>
    <recommendedName>
        <fullName evidence="3">Fumarylacetoacetase-like C-terminal domain-containing protein</fullName>
    </recommendedName>
</protein>
<evidence type="ECO:0000256" key="2">
    <source>
        <dbReference type="ARBA" id="ARBA00022723"/>
    </source>
</evidence>
<keyword evidence="5" id="KW-1185">Reference proteome</keyword>
<dbReference type="InterPro" id="IPR036663">
    <property type="entry name" value="Fumarylacetoacetase_C_sf"/>
</dbReference>
<dbReference type="PANTHER" id="PTHR11820:SF7">
    <property type="entry name" value="ACYLPYRUVASE FAHD1, MITOCHONDRIAL"/>
    <property type="match status" value="1"/>
</dbReference>
<dbReference type="SUPFAM" id="SSF56529">
    <property type="entry name" value="FAH"/>
    <property type="match status" value="1"/>
</dbReference>
<gene>
    <name evidence="4" type="ORF">DUNSADRAFT_14849</name>
</gene>
<evidence type="ECO:0000313" key="5">
    <source>
        <dbReference type="Proteomes" id="UP000815325"/>
    </source>
</evidence>
<reference evidence="4" key="1">
    <citation type="submission" date="2017-08" db="EMBL/GenBank/DDBJ databases">
        <authorList>
            <person name="Polle J.E."/>
            <person name="Barry K."/>
            <person name="Cushman J."/>
            <person name="Schmutz J."/>
            <person name="Tran D."/>
            <person name="Hathwaick L.T."/>
            <person name="Yim W.C."/>
            <person name="Jenkins J."/>
            <person name="Mckie-Krisberg Z.M."/>
            <person name="Prochnik S."/>
            <person name="Lindquist E."/>
            <person name="Dockter R.B."/>
            <person name="Adam C."/>
            <person name="Molina H."/>
            <person name="Bunkerborg J."/>
            <person name="Jin E."/>
            <person name="Buchheim M."/>
            <person name="Magnuson J."/>
        </authorList>
    </citation>
    <scope>NUCLEOTIDE SEQUENCE</scope>
    <source>
        <strain evidence="4">CCAP 19/18</strain>
    </source>
</reference>
<proteinExistence type="inferred from homology"/>
<dbReference type="InterPro" id="IPR011234">
    <property type="entry name" value="Fumarylacetoacetase-like_C"/>
</dbReference>
<dbReference type="EMBL" id="MU069498">
    <property type="protein sequence ID" value="KAF5840993.1"/>
    <property type="molecule type" value="Genomic_DNA"/>
</dbReference>
<comment type="similarity">
    <text evidence="1">Belongs to the FAH family.</text>
</comment>
<name>A0ABQ7H2A8_DUNSA</name>
<accession>A0ABQ7H2A8</accession>
<feature type="domain" description="Fumarylacetoacetase-like C-terminal" evidence="3">
    <location>
        <begin position="17"/>
        <end position="129"/>
    </location>
</feature>
<dbReference type="Proteomes" id="UP000815325">
    <property type="component" value="Unassembled WGS sequence"/>
</dbReference>
<organism evidence="4 5">
    <name type="scientific">Dunaliella salina</name>
    <name type="common">Green alga</name>
    <name type="synonym">Protococcus salinus</name>
    <dbReference type="NCBI Taxonomy" id="3046"/>
    <lineage>
        <taxon>Eukaryota</taxon>
        <taxon>Viridiplantae</taxon>
        <taxon>Chlorophyta</taxon>
        <taxon>core chlorophytes</taxon>
        <taxon>Chlorophyceae</taxon>
        <taxon>CS clade</taxon>
        <taxon>Chlamydomonadales</taxon>
        <taxon>Dunaliellaceae</taxon>
        <taxon>Dunaliella</taxon>
    </lineage>
</organism>
<dbReference type="Gene3D" id="3.90.850.10">
    <property type="entry name" value="Fumarylacetoacetase-like, C-terminal domain"/>
    <property type="match status" value="1"/>
</dbReference>
<feature type="non-terminal residue" evidence="4">
    <location>
        <position position="1"/>
    </location>
</feature>
<dbReference type="PANTHER" id="PTHR11820">
    <property type="entry name" value="ACYLPYRUVASE"/>
    <property type="match status" value="1"/>
</dbReference>
<keyword evidence="2" id="KW-0479">Metal-binding</keyword>